<dbReference type="GO" id="GO:0005634">
    <property type="term" value="C:nucleus"/>
    <property type="evidence" value="ECO:0007669"/>
    <property type="project" value="UniProtKB-SubCell"/>
</dbReference>
<dbReference type="Pfam" id="PF00096">
    <property type="entry name" value="zf-C2H2"/>
    <property type="match status" value="1"/>
</dbReference>
<evidence type="ECO:0000256" key="6">
    <source>
        <dbReference type="ARBA" id="ARBA00023125"/>
    </source>
</evidence>
<dbReference type="GO" id="GO:0000978">
    <property type="term" value="F:RNA polymerase II cis-regulatory region sequence-specific DNA binding"/>
    <property type="evidence" value="ECO:0007669"/>
    <property type="project" value="TreeGrafter"/>
</dbReference>
<keyword evidence="4 8" id="KW-0863">Zinc-finger</keyword>
<dbReference type="AlphaFoldDB" id="A0A7J7ISK5"/>
<dbReference type="Proteomes" id="UP000593567">
    <property type="component" value="Unassembled WGS sequence"/>
</dbReference>
<dbReference type="PROSITE" id="PS00028">
    <property type="entry name" value="ZINC_FINGER_C2H2_1"/>
    <property type="match status" value="1"/>
</dbReference>
<feature type="domain" description="C2H2-type" evidence="9">
    <location>
        <begin position="330"/>
        <end position="357"/>
    </location>
</feature>
<gene>
    <name evidence="10" type="ORF">EB796_024823</name>
</gene>
<feature type="domain" description="C2H2-type" evidence="9">
    <location>
        <begin position="302"/>
        <end position="329"/>
    </location>
</feature>
<keyword evidence="5" id="KW-0862">Zinc</keyword>
<keyword evidence="7" id="KW-0539">Nucleus</keyword>
<protein>
    <recommendedName>
        <fullName evidence="9">C2H2-type domain-containing protein</fullName>
    </recommendedName>
</protein>
<proteinExistence type="predicted"/>
<feature type="domain" description="C2H2-type" evidence="9">
    <location>
        <begin position="120"/>
        <end position="147"/>
    </location>
</feature>
<dbReference type="GO" id="GO:0003700">
    <property type="term" value="F:DNA-binding transcription factor activity"/>
    <property type="evidence" value="ECO:0007669"/>
    <property type="project" value="TreeGrafter"/>
</dbReference>
<keyword evidence="6" id="KW-0238">DNA-binding</keyword>
<accession>A0A7J7ISK5</accession>
<dbReference type="Gene3D" id="3.30.160.60">
    <property type="entry name" value="Classic Zinc Finger"/>
    <property type="match status" value="3"/>
</dbReference>
<dbReference type="InterPro" id="IPR036236">
    <property type="entry name" value="Znf_C2H2_sf"/>
</dbReference>
<evidence type="ECO:0000256" key="4">
    <source>
        <dbReference type="ARBA" id="ARBA00022771"/>
    </source>
</evidence>
<reference evidence="10" key="1">
    <citation type="submission" date="2020-06" db="EMBL/GenBank/DDBJ databases">
        <title>Draft genome of Bugula neritina, a colonial animal packing powerful symbionts and potential medicines.</title>
        <authorList>
            <person name="Rayko M."/>
        </authorList>
    </citation>
    <scope>NUCLEOTIDE SEQUENCE [LARGE SCALE GENOMIC DNA]</scope>
    <source>
        <strain evidence="10">Kwan_BN1</strain>
    </source>
</reference>
<evidence type="ECO:0000256" key="8">
    <source>
        <dbReference type="PROSITE-ProRule" id="PRU00042"/>
    </source>
</evidence>
<keyword evidence="11" id="KW-1185">Reference proteome</keyword>
<evidence type="ECO:0000256" key="3">
    <source>
        <dbReference type="ARBA" id="ARBA00022737"/>
    </source>
</evidence>
<dbReference type="SMART" id="SM00355">
    <property type="entry name" value="ZnF_C2H2"/>
    <property type="match status" value="5"/>
</dbReference>
<comment type="subcellular location">
    <subcellularLocation>
        <location evidence="1">Nucleus</location>
    </subcellularLocation>
</comment>
<evidence type="ECO:0000313" key="10">
    <source>
        <dbReference type="EMBL" id="KAF6016870.1"/>
    </source>
</evidence>
<dbReference type="PANTHER" id="PTHR24404">
    <property type="entry name" value="ZINC FINGER PROTEIN"/>
    <property type="match status" value="1"/>
</dbReference>
<name>A0A7J7ISK5_BUGNE</name>
<dbReference type="InterPro" id="IPR013087">
    <property type="entry name" value="Znf_C2H2_type"/>
</dbReference>
<dbReference type="GO" id="GO:0008270">
    <property type="term" value="F:zinc ion binding"/>
    <property type="evidence" value="ECO:0007669"/>
    <property type="project" value="UniProtKB-KW"/>
</dbReference>
<evidence type="ECO:0000256" key="7">
    <source>
        <dbReference type="ARBA" id="ARBA00023242"/>
    </source>
</evidence>
<evidence type="ECO:0000256" key="1">
    <source>
        <dbReference type="ARBA" id="ARBA00004123"/>
    </source>
</evidence>
<evidence type="ECO:0000259" key="9">
    <source>
        <dbReference type="PROSITE" id="PS50157"/>
    </source>
</evidence>
<dbReference type="OrthoDB" id="6265205at2759"/>
<dbReference type="EMBL" id="VXIV02003456">
    <property type="protein sequence ID" value="KAF6016870.1"/>
    <property type="molecule type" value="Genomic_DNA"/>
</dbReference>
<keyword evidence="2" id="KW-0479">Metal-binding</keyword>
<dbReference type="PANTHER" id="PTHR24404:SF111">
    <property type="entry name" value="GASTRULA ZINC FINGER PROTEIN XLCGF49.1-LIKE-RELATED"/>
    <property type="match status" value="1"/>
</dbReference>
<organism evidence="10 11">
    <name type="scientific">Bugula neritina</name>
    <name type="common">Brown bryozoan</name>
    <name type="synonym">Sertularia neritina</name>
    <dbReference type="NCBI Taxonomy" id="10212"/>
    <lineage>
        <taxon>Eukaryota</taxon>
        <taxon>Metazoa</taxon>
        <taxon>Spiralia</taxon>
        <taxon>Lophotrochozoa</taxon>
        <taxon>Bryozoa</taxon>
        <taxon>Gymnolaemata</taxon>
        <taxon>Cheilostomatida</taxon>
        <taxon>Flustrina</taxon>
        <taxon>Buguloidea</taxon>
        <taxon>Bugulidae</taxon>
        <taxon>Bugula</taxon>
    </lineage>
</organism>
<dbReference type="SUPFAM" id="SSF57667">
    <property type="entry name" value="beta-beta-alpha zinc fingers"/>
    <property type="match status" value="3"/>
</dbReference>
<dbReference type="FunFam" id="3.30.160.60:FF:000145">
    <property type="entry name" value="Zinc finger protein 574"/>
    <property type="match status" value="1"/>
</dbReference>
<comment type="caution">
    <text evidence="10">The sequence shown here is derived from an EMBL/GenBank/DDBJ whole genome shotgun (WGS) entry which is preliminary data.</text>
</comment>
<keyword evidence="3" id="KW-0677">Repeat</keyword>
<evidence type="ECO:0000256" key="5">
    <source>
        <dbReference type="ARBA" id="ARBA00022833"/>
    </source>
</evidence>
<dbReference type="PROSITE" id="PS50157">
    <property type="entry name" value="ZINC_FINGER_C2H2_2"/>
    <property type="match status" value="4"/>
</dbReference>
<dbReference type="InterPro" id="IPR050589">
    <property type="entry name" value="Ikaros_C2H2-ZF"/>
</dbReference>
<sequence length="462" mass="50951">MSEIRNSTLSSSEVQQLFQSLQSRSIREVALTVCTIRSLASEVKCILRDLLHDEVPAPLPSPRMHENSSFGMLGITPPTTFSPTSNMSTDLPRLSAQPYSSLQRSSGFSQLLAKRGRRRHKCHHCPRTFSAQASVWRHIRSHHSSKASLPNPPTLTSVDNTDNAANMFNLPDTSVSTPKEVPHAMDDSVNLVAVVTPVTSPQAAPSPDGHLSPMPTIADMFNAERVKPEPDESMNHTPLEVDAETTLESPSKTLQEYSAELDVSHSMSSLFPPSSNSSNDNELQIRASVDAQLMEIPADGMYQCSDCLWRSKSADTMRAHMLSHKGILPFSCTICNYKTNKKHVLTRHYTVHTGEKPHKCPICSFGSLDHVELLKHMTKTHPGVHPFTCTVCGHHATTNTLLKKHMKLMHSMSIRKQQSPSSDAHALSSSSNKFKAVRNVVNSASETIYSSDSNLMSQPIFP</sequence>
<feature type="domain" description="C2H2-type" evidence="9">
    <location>
        <begin position="387"/>
        <end position="411"/>
    </location>
</feature>
<evidence type="ECO:0000313" key="11">
    <source>
        <dbReference type="Proteomes" id="UP000593567"/>
    </source>
</evidence>
<dbReference type="GO" id="GO:0006357">
    <property type="term" value="P:regulation of transcription by RNA polymerase II"/>
    <property type="evidence" value="ECO:0007669"/>
    <property type="project" value="TreeGrafter"/>
</dbReference>
<evidence type="ECO:0000256" key="2">
    <source>
        <dbReference type="ARBA" id="ARBA00022723"/>
    </source>
</evidence>